<evidence type="ECO:0000313" key="4">
    <source>
        <dbReference type="EMBL" id="GAN15699.1"/>
    </source>
</evidence>
<dbReference type="InterPro" id="IPR036291">
    <property type="entry name" value="NAD(P)-bd_dom_sf"/>
</dbReference>
<dbReference type="CDD" id="cd05233">
    <property type="entry name" value="SDR_c"/>
    <property type="match status" value="1"/>
</dbReference>
<dbReference type="Proteomes" id="UP000032025">
    <property type="component" value="Unassembled WGS sequence"/>
</dbReference>
<dbReference type="InterPro" id="IPR020904">
    <property type="entry name" value="Sc_DH/Rdtase_CS"/>
</dbReference>
<dbReference type="AlphaFoldDB" id="A0A0C9N8G3"/>
<dbReference type="EMBL" id="BBJS01000063">
    <property type="protein sequence ID" value="GAN15699.1"/>
    <property type="molecule type" value="Genomic_DNA"/>
</dbReference>
<organism evidence="4 5">
    <name type="scientific">Sphingomonas paucimobilis NBRC 13935</name>
    <dbReference type="NCBI Taxonomy" id="1219050"/>
    <lineage>
        <taxon>Bacteria</taxon>
        <taxon>Pseudomonadati</taxon>
        <taxon>Pseudomonadota</taxon>
        <taxon>Alphaproteobacteria</taxon>
        <taxon>Sphingomonadales</taxon>
        <taxon>Sphingomonadaceae</taxon>
        <taxon>Sphingomonas</taxon>
    </lineage>
</organism>
<dbReference type="FunFam" id="3.40.50.720:FF:000084">
    <property type="entry name" value="Short-chain dehydrogenase reductase"/>
    <property type="match status" value="1"/>
</dbReference>
<comment type="caution">
    <text evidence="4">The sequence shown here is derived from an EMBL/GenBank/DDBJ whole genome shotgun (WGS) entry which is preliminary data.</text>
</comment>
<protein>
    <submittedName>
        <fullName evidence="4">DNA, contig: SP663</fullName>
    </submittedName>
</protein>
<gene>
    <name evidence="4" type="ORF">SP6_63_00140</name>
</gene>
<reference evidence="4 5" key="1">
    <citation type="submission" date="2014-08" db="EMBL/GenBank/DDBJ databases">
        <title>Whole genome shotgun sequence of Sphingomonas paucimobilis NBRC 13935.</title>
        <authorList>
            <person name="Hosoyama A."/>
            <person name="Hashimoto M."/>
            <person name="Hosoyama Y."/>
            <person name="Noguchi M."/>
            <person name="Uohara A."/>
            <person name="Ohji S."/>
            <person name="Katano-Makiyama Y."/>
            <person name="Ichikawa N."/>
            <person name="Kimura A."/>
            <person name="Yamazoe A."/>
            <person name="Fujita N."/>
        </authorList>
    </citation>
    <scope>NUCLEOTIDE SEQUENCE [LARGE SCALE GENOMIC DNA]</scope>
    <source>
        <strain evidence="4 5">NBRC 13935</strain>
    </source>
</reference>
<accession>A0A0C9N8G3</accession>
<evidence type="ECO:0000256" key="2">
    <source>
        <dbReference type="ARBA" id="ARBA00023002"/>
    </source>
</evidence>
<dbReference type="Gene3D" id="3.40.50.720">
    <property type="entry name" value="NAD(P)-binding Rossmann-like Domain"/>
    <property type="match status" value="1"/>
</dbReference>
<dbReference type="PRINTS" id="PR00080">
    <property type="entry name" value="SDRFAMILY"/>
</dbReference>
<dbReference type="PANTHER" id="PTHR42760">
    <property type="entry name" value="SHORT-CHAIN DEHYDROGENASES/REDUCTASES FAMILY MEMBER"/>
    <property type="match status" value="1"/>
</dbReference>
<keyword evidence="5" id="KW-1185">Reference proteome</keyword>
<evidence type="ECO:0000256" key="1">
    <source>
        <dbReference type="ARBA" id="ARBA00006484"/>
    </source>
</evidence>
<name>A0A0C9N8G3_SPHPI</name>
<dbReference type="PANTHER" id="PTHR42760:SF133">
    <property type="entry name" value="3-OXOACYL-[ACYL-CARRIER-PROTEIN] REDUCTASE"/>
    <property type="match status" value="1"/>
</dbReference>
<comment type="similarity">
    <text evidence="1 3">Belongs to the short-chain dehydrogenases/reductases (SDR) family.</text>
</comment>
<sequence>MTKNPTMLSGRRILLTGGTTGIGRAALKALANEGARVLTFGRHRDTLDAALAGIDGEVIGIVEDAATREGIDRVFGAVDDRLGGIDMLVACAALGAQPIHEMADDDWRYVIDANLTGYLACARAAILRMQDQGGGHLLFVGSISAEIKAAGESVYAATKAGIQAFAETLRKEVADKRIRVSVIQPGSVDTEMQECSEEEKQAAVAEGRMLPAEDVADAILFVLSRSANCDIVNLRIEPLIQKTA</sequence>
<keyword evidence="2" id="KW-0560">Oxidoreductase</keyword>
<dbReference type="GO" id="GO:0016616">
    <property type="term" value="F:oxidoreductase activity, acting on the CH-OH group of donors, NAD or NADP as acceptor"/>
    <property type="evidence" value="ECO:0007669"/>
    <property type="project" value="TreeGrafter"/>
</dbReference>
<evidence type="ECO:0000256" key="3">
    <source>
        <dbReference type="RuleBase" id="RU000363"/>
    </source>
</evidence>
<dbReference type="PROSITE" id="PS00061">
    <property type="entry name" value="ADH_SHORT"/>
    <property type="match status" value="1"/>
</dbReference>
<dbReference type="RefSeq" id="WP_037568257.1">
    <property type="nucleotide sequence ID" value="NZ_BBJS01000063.1"/>
</dbReference>
<proteinExistence type="inferred from homology"/>
<dbReference type="InterPro" id="IPR002347">
    <property type="entry name" value="SDR_fam"/>
</dbReference>
<dbReference type="Pfam" id="PF00106">
    <property type="entry name" value="adh_short"/>
    <property type="match status" value="1"/>
</dbReference>
<dbReference type="GeneID" id="78528575"/>
<evidence type="ECO:0000313" key="5">
    <source>
        <dbReference type="Proteomes" id="UP000032025"/>
    </source>
</evidence>
<dbReference type="SUPFAM" id="SSF51735">
    <property type="entry name" value="NAD(P)-binding Rossmann-fold domains"/>
    <property type="match status" value="1"/>
</dbReference>
<dbReference type="PRINTS" id="PR00081">
    <property type="entry name" value="GDHRDH"/>
</dbReference>